<feature type="compositionally biased region" description="Basic and acidic residues" evidence="7">
    <location>
        <begin position="377"/>
        <end position="391"/>
    </location>
</feature>
<evidence type="ECO:0000256" key="1">
    <source>
        <dbReference type="ARBA" id="ARBA00022553"/>
    </source>
</evidence>
<dbReference type="InterPro" id="IPR001683">
    <property type="entry name" value="PX_dom"/>
</dbReference>
<dbReference type="Proteomes" id="UP000326062">
    <property type="component" value="Chromosome 3"/>
</dbReference>
<evidence type="ECO:0000256" key="2">
    <source>
        <dbReference type="ARBA" id="ARBA00022990"/>
    </source>
</evidence>
<dbReference type="FunFam" id="3.30.1520.10:FF:000036">
    <property type="entry name" value="HCLS1 binding protein 3"/>
    <property type="match status" value="1"/>
</dbReference>
<evidence type="ECO:0000313" key="9">
    <source>
        <dbReference type="EMBL" id="KAB0379992.1"/>
    </source>
</evidence>
<evidence type="ECO:0000313" key="10">
    <source>
        <dbReference type="Proteomes" id="UP000326062"/>
    </source>
</evidence>
<dbReference type="AlphaFoldDB" id="A0A5J5MKD3"/>
<proteinExistence type="predicted"/>
<evidence type="ECO:0000256" key="7">
    <source>
        <dbReference type="SAM" id="MobiDB-lite"/>
    </source>
</evidence>
<feature type="region of interest" description="Disordered" evidence="7">
    <location>
        <begin position="258"/>
        <end position="456"/>
    </location>
</feature>
<evidence type="ECO:0000256" key="6">
    <source>
        <dbReference type="ARBA" id="ARBA00079782"/>
    </source>
</evidence>
<evidence type="ECO:0000256" key="5">
    <source>
        <dbReference type="ARBA" id="ARBA00068669"/>
    </source>
</evidence>
<keyword evidence="1" id="KW-0597">Phosphoprotein</keyword>
<keyword evidence="10" id="KW-1185">Reference proteome</keyword>
<dbReference type="EMBL" id="VCEB01000003">
    <property type="protein sequence ID" value="KAB0379992.1"/>
    <property type="molecule type" value="Genomic_DNA"/>
</dbReference>
<gene>
    <name evidence="9" type="ORF">FD755_007776</name>
</gene>
<dbReference type="SUPFAM" id="SSF64268">
    <property type="entry name" value="PX domain"/>
    <property type="match status" value="1"/>
</dbReference>
<keyword evidence="2" id="KW-0007">Acetylation</keyword>
<dbReference type="PROSITE" id="PS50195">
    <property type="entry name" value="PX"/>
    <property type="match status" value="1"/>
</dbReference>
<evidence type="ECO:0000259" key="8">
    <source>
        <dbReference type="PROSITE" id="PS50195"/>
    </source>
</evidence>
<reference evidence="9 10" key="1">
    <citation type="submission" date="2019-06" db="EMBL/GenBank/DDBJ databases">
        <title>Discovery of a novel chromosome fission-fusion reversal in muntjac.</title>
        <authorList>
            <person name="Mudd A.B."/>
            <person name="Bredeson J.V."/>
            <person name="Baum R."/>
            <person name="Hockemeyer D."/>
            <person name="Rokhsar D.S."/>
        </authorList>
    </citation>
    <scope>NUCLEOTIDE SEQUENCE [LARGE SCALE GENOMIC DNA]</scope>
    <source>
        <strain evidence="9">UCam_UCB_Mr</strain>
        <tissue evidence="9">Fibroblast cell line</tissue>
    </source>
</reference>
<evidence type="ECO:0000256" key="4">
    <source>
        <dbReference type="ARBA" id="ARBA00064432"/>
    </source>
</evidence>
<dbReference type="Gene3D" id="3.30.1520.10">
    <property type="entry name" value="Phox-like domain"/>
    <property type="match status" value="1"/>
</dbReference>
<sequence>MPARLLCPWDFKGKNTGVDCQFILWGIFPIQRSNSSLLHCRQILYHRSKESAVSRGPVFSAVTCFPAGSRPLFLRDPQAGPWPGKPGFRRAGLRVQNVHTGLDLSVPQHQEVRGKMMSGHVEYQILVVTRLAAFKAAKHRPEDVVQFLVSKKYSDIEEFYQKLSSRYPRASLPPLPRKVLFVGEGDIRERRALFDEILRCVSKDAELAGSPELLEFLGTRSPGAADLSGRDVSVLDADSQAGDEDALDFFQQQDRVEDEGLPTLGQQDGDAGKSSEEEEEEALDPLGIMRSKKPKKRPAVAVKPKAAPRLTIFDEEVDPDEGLFGSGGKPSPRGHAEDSPPADPLKLFDDPDLGGAVPLGDPLLLPAAPQSGGATPREGHREASEELFRVEEDLDQILNLGAEPKPQPKPRPKPKPPVAAKPALPRKPAVPPRAGPPEAAATQPRKQQQQIQAMDEMDILQYIRDHDAPGQAAPSLF</sequence>
<organism evidence="9 10">
    <name type="scientific">Muntiacus reevesi</name>
    <name type="common">Reeves' muntjac</name>
    <name type="synonym">Cervus reevesi</name>
    <dbReference type="NCBI Taxonomy" id="9886"/>
    <lineage>
        <taxon>Eukaryota</taxon>
        <taxon>Metazoa</taxon>
        <taxon>Chordata</taxon>
        <taxon>Craniata</taxon>
        <taxon>Vertebrata</taxon>
        <taxon>Euteleostomi</taxon>
        <taxon>Mammalia</taxon>
        <taxon>Eutheria</taxon>
        <taxon>Laurasiatheria</taxon>
        <taxon>Artiodactyla</taxon>
        <taxon>Ruminantia</taxon>
        <taxon>Pecora</taxon>
        <taxon>Cervidae</taxon>
        <taxon>Muntiacinae</taxon>
        <taxon>Muntiacus</taxon>
    </lineage>
</organism>
<accession>A0A5J5MKD3</accession>
<dbReference type="InterPro" id="IPR037901">
    <property type="entry name" value="HS1BP3_PX"/>
</dbReference>
<dbReference type="InterPro" id="IPR039701">
    <property type="entry name" value="HS1BP3"/>
</dbReference>
<comment type="function">
    <text evidence="3">May be a modulator of IL-2 signaling.</text>
</comment>
<dbReference type="SMART" id="SM00312">
    <property type="entry name" value="PX"/>
    <property type="match status" value="1"/>
</dbReference>
<dbReference type="PANTHER" id="PTHR14431">
    <property type="entry name" value="HCLS1-BINDING PROTEIN 3"/>
    <property type="match status" value="1"/>
</dbReference>
<feature type="compositionally biased region" description="Low complexity" evidence="7">
    <location>
        <begin position="299"/>
        <end position="309"/>
    </location>
</feature>
<dbReference type="Pfam" id="PF00787">
    <property type="entry name" value="PX"/>
    <property type="match status" value="1"/>
</dbReference>
<comment type="subunit">
    <text evidence="4">Binds HCLS1. Interacts with the SH3 domain of HCLS1 in vitro.</text>
</comment>
<dbReference type="PANTHER" id="PTHR14431:SF1">
    <property type="entry name" value="HCLS1-BINDING PROTEIN 3"/>
    <property type="match status" value="1"/>
</dbReference>
<feature type="compositionally biased region" description="Low complexity" evidence="7">
    <location>
        <begin position="353"/>
        <end position="369"/>
    </location>
</feature>
<name>A0A5J5MKD3_MUNRE</name>
<dbReference type="InterPro" id="IPR036871">
    <property type="entry name" value="PX_dom_sf"/>
</dbReference>
<evidence type="ECO:0000256" key="3">
    <source>
        <dbReference type="ARBA" id="ARBA00060333"/>
    </source>
</evidence>
<dbReference type="GO" id="GO:0035091">
    <property type="term" value="F:phosphatidylinositol binding"/>
    <property type="evidence" value="ECO:0007669"/>
    <property type="project" value="InterPro"/>
</dbReference>
<protein>
    <recommendedName>
        <fullName evidence="5">HCLS1-binding protein 3</fullName>
    </recommendedName>
    <alternativeName>
        <fullName evidence="6">HS1-binding protein 3</fullName>
    </alternativeName>
</protein>
<comment type="caution">
    <text evidence="9">The sequence shown here is derived from an EMBL/GenBank/DDBJ whole genome shotgun (WGS) entry which is preliminary data.</text>
</comment>
<dbReference type="CDD" id="cd06868">
    <property type="entry name" value="PX_HS1BP3"/>
    <property type="match status" value="1"/>
</dbReference>
<feature type="domain" description="PX" evidence="8">
    <location>
        <begin position="101"/>
        <end position="224"/>
    </location>
</feature>